<dbReference type="PANTHER" id="PTHR11558">
    <property type="entry name" value="SPERMIDINE/SPERMINE SYNTHASE"/>
    <property type="match status" value="1"/>
</dbReference>
<dbReference type="Pfam" id="PF01564">
    <property type="entry name" value="Spermine_synth"/>
    <property type="match status" value="1"/>
</dbReference>
<sequence length="306" mass="34457">MMEKHQGRLWFRELQSSGEETSYLCRAVLYHGRSAYQQIDIVETEMHGLVLFLDGVVQSAEKDEFIYHEVLVHPAMWSHPAPRSVLIIGGGEGATLREVCRHKDVHRIVMVEIDGELVEVCTRLLPQWHQGAFDDPRVQLIVGDGRAFVENTEERFDVAVLDLSDPMDDSPAALLFTREFYEKVADRLTPEGCVAVQGECISPQKVAAHARIVNTLKRVFPVVHPCPYSLHSFHRPDAHILASKNPRWSVAAVVERARSTSLPLRYLSPAMAEKLFAVPPYLEEAYAVHAEPLTDAAHHLSTEDLL</sequence>
<evidence type="ECO:0000256" key="5">
    <source>
        <dbReference type="HAMAP-Rule" id="MF_00198"/>
    </source>
</evidence>
<comment type="similarity">
    <text evidence="1 5">Belongs to the spermidine/spermine synthase family.</text>
</comment>
<evidence type="ECO:0000313" key="8">
    <source>
        <dbReference type="EMBL" id="HFK96144.1"/>
    </source>
</evidence>
<dbReference type="InterPro" id="IPR030374">
    <property type="entry name" value="PABS"/>
</dbReference>
<evidence type="ECO:0000259" key="7">
    <source>
        <dbReference type="PROSITE" id="PS51006"/>
    </source>
</evidence>
<dbReference type="GO" id="GO:0008295">
    <property type="term" value="P:spermidine biosynthetic process"/>
    <property type="evidence" value="ECO:0007669"/>
    <property type="project" value="UniProtKB-UniRule"/>
</dbReference>
<feature type="binding site" evidence="5">
    <location>
        <position position="37"/>
    </location>
    <ligand>
        <name>S-methyl-5'-thioadenosine</name>
        <dbReference type="ChEBI" id="CHEBI:17509"/>
    </ligand>
</feature>
<gene>
    <name evidence="5" type="primary">speE</name>
    <name evidence="8" type="ORF">ENS06_02330</name>
</gene>
<dbReference type="EC" id="2.5.1.16" evidence="5"/>
<comment type="function">
    <text evidence="5">Catalyzes the irreversible transfer of a propylamine group from the amino donor S-adenosylmethioninamine (decarboxy-AdoMet) to putrescine (1,4-diaminobutane) to yield spermidine.</text>
</comment>
<dbReference type="UniPathway" id="UPA00248">
    <property type="reaction ID" value="UER00314"/>
</dbReference>
<comment type="pathway">
    <text evidence="5">Amine and polyamine biosynthesis; spermidine biosynthesis; spermidine from putrescine: step 1/1.</text>
</comment>
<feature type="active site" description="Proton acceptor" evidence="5 6">
    <location>
        <position position="162"/>
    </location>
</feature>
<evidence type="ECO:0000256" key="2">
    <source>
        <dbReference type="ARBA" id="ARBA00022679"/>
    </source>
</evidence>
<feature type="domain" description="PABS" evidence="7">
    <location>
        <begin position="8"/>
        <end position="244"/>
    </location>
</feature>
<keyword evidence="2 5" id="KW-0808">Transferase</keyword>
<dbReference type="Pfam" id="PF17284">
    <property type="entry name" value="Spermine_synt_N"/>
    <property type="match status" value="1"/>
</dbReference>
<name>A0A832EI49_9BACT</name>
<comment type="catalytic activity">
    <reaction evidence="5">
        <text>S-adenosyl 3-(methylsulfanyl)propylamine + putrescine = S-methyl-5'-thioadenosine + spermidine + H(+)</text>
        <dbReference type="Rhea" id="RHEA:12721"/>
        <dbReference type="ChEBI" id="CHEBI:15378"/>
        <dbReference type="ChEBI" id="CHEBI:17509"/>
        <dbReference type="ChEBI" id="CHEBI:57443"/>
        <dbReference type="ChEBI" id="CHEBI:57834"/>
        <dbReference type="ChEBI" id="CHEBI:326268"/>
        <dbReference type="EC" id="2.5.1.16"/>
    </reaction>
</comment>
<comment type="caution">
    <text evidence="8">The sequence shown here is derived from an EMBL/GenBank/DDBJ whole genome shotgun (WGS) entry which is preliminary data.</text>
</comment>
<dbReference type="Gene3D" id="2.30.140.10">
    <property type="entry name" value="Spermidine synthase, tetramerisation domain"/>
    <property type="match status" value="1"/>
</dbReference>
<dbReference type="GO" id="GO:0004766">
    <property type="term" value="F:spermidine synthase activity"/>
    <property type="evidence" value="ECO:0007669"/>
    <property type="project" value="UniProtKB-UniRule"/>
</dbReference>
<evidence type="ECO:0000256" key="6">
    <source>
        <dbReference type="PROSITE-ProRule" id="PRU00354"/>
    </source>
</evidence>
<comment type="caution">
    <text evidence="5">Lacks conserved residue(s) required for the propagation of feature annotation.</text>
</comment>
<evidence type="ECO:0000256" key="3">
    <source>
        <dbReference type="ARBA" id="ARBA00023066"/>
    </source>
</evidence>
<accession>A0A832EI49</accession>
<dbReference type="AlphaFoldDB" id="A0A832EI49"/>
<evidence type="ECO:0000256" key="4">
    <source>
        <dbReference type="ARBA" id="ARBA00023115"/>
    </source>
</evidence>
<dbReference type="NCBIfam" id="NF002010">
    <property type="entry name" value="PRK00811.1"/>
    <property type="match status" value="1"/>
</dbReference>
<dbReference type="InterPro" id="IPR029063">
    <property type="entry name" value="SAM-dependent_MTases_sf"/>
</dbReference>
<feature type="binding site" evidence="5">
    <location>
        <position position="112"/>
    </location>
    <ligand>
        <name>S-methyl-5'-thioadenosine</name>
        <dbReference type="ChEBI" id="CHEBI:17509"/>
    </ligand>
</feature>
<feature type="binding site" evidence="5">
    <location>
        <position position="171"/>
    </location>
    <ligand>
        <name>S-methyl-5'-thioadenosine</name>
        <dbReference type="ChEBI" id="CHEBI:17509"/>
    </ligand>
</feature>
<feature type="binding site" evidence="5">
    <location>
        <position position="92"/>
    </location>
    <ligand>
        <name>spermidine</name>
        <dbReference type="ChEBI" id="CHEBI:57834"/>
    </ligand>
</feature>
<dbReference type="FunFam" id="3.40.50.150:FF:000088">
    <property type="entry name" value="Polyamine aminopropyltransferase"/>
    <property type="match status" value="1"/>
</dbReference>
<dbReference type="NCBIfam" id="NF037959">
    <property type="entry name" value="MFS_SpdSyn"/>
    <property type="match status" value="1"/>
</dbReference>
<dbReference type="InterPro" id="IPR035246">
    <property type="entry name" value="Spermidine_synt_N"/>
</dbReference>
<evidence type="ECO:0000256" key="1">
    <source>
        <dbReference type="ARBA" id="ARBA00007867"/>
    </source>
</evidence>
<dbReference type="PANTHER" id="PTHR11558:SF11">
    <property type="entry name" value="SPERMIDINE SYNTHASE"/>
    <property type="match status" value="1"/>
</dbReference>
<keyword evidence="4 5" id="KW-0620">Polyamine biosynthesis</keyword>
<protein>
    <recommendedName>
        <fullName evidence="5">Polyamine aminopropyltransferase</fullName>
    </recommendedName>
    <alternativeName>
        <fullName evidence="5">Putrescine aminopropyltransferase</fullName>
        <shortName evidence="5">PAPT</shortName>
    </alternativeName>
    <alternativeName>
        <fullName evidence="5">Spermidine synthase</fullName>
        <shortName evidence="5">SPDS</shortName>
        <shortName evidence="5">SPDSY</shortName>
        <ecNumber evidence="5">2.5.1.16</ecNumber>
    </alternativeName>
</protein>
<comment type="subunit">
    <text evidence="5">Homodimer or homotetramer.</text>
</comment>
<organism evidence="8">
    <name type="scientific">Desulfacinum infernum</name>
    <dbReference type="NCBI Taxonomy" id="35837"/>
    <lineage>
        <taxon>Bacteria</taxon>
        <taxon>Pseudomonadati</taxon>
        <taxon>Thermodesulfobacteriota</taxon>
        <taxon>Syntrophobacteria</taxon>
        <taxon>Syntrophobacterales</taxon>
        <taxon>Syntrophobacteraceae</taxon>
        <taxon>Desulfacinum</taxon>
    </lineage>
</organism>
<dbReference type="EMBL" id="DSTK01000009">
    <property type="protein sequence ID" value="HFK96144.1"/>
    <property type="molecule type" value="Genomic_DNA"/>
</dbReference>
<dbReference type="CDD" id="cd02440">
    <property type="entry name" value="AdoMet_MTases"/>
    <property type="match status" value="1"/>
</dbReference>
<dbReference type="HAMAP" id="MF_00198">
    <property type="entry name" value="Spermidine_synth"/>
    <property type="match status" value="1"/>
</dbReference>
<dbReference type="InterPro" id="IPR030373">
    <property type="entry name" value="PABS_CS"/>
</dbReference>
<feature type="binding site" evidence="5">
    <location>
        <begin position="144"/>
        <end position="145"/>
    </location>
    <ligand>
        <name>S-methyl-5'-thioadenosine</name>
        <dbReference type="ChEBI" id="CHEBI:17509"/>
    </ligand>
</feature>
<dbReference type="InterPro" id="IPR037163">
    <property type="entry name" value="Spermidine_synt_N_sf"/>
</dbReference>
<reference evidence="8" key="1">
    <citation type="journal article" date="2020" name="mSystems">
        <title>Genome- and Community-Level Interaction Insights into Carbon Utilization and Element Cycling Functions of Hydrothermarchaeota in Hydrothermal Sediment.</title>
        <authorList>
            <person name="Zhou Z."/>
            <person name="Liu Y."/>
            <person name="Xu W."/>
            <person name="Pan J."/>
            <person name="Luo Z.H."/>
            <person name="Li M."/>
        </authorList>
    </citation>
    <scope>NUCLEOTIDE SEQUENCE [LARGE SCALE GENOMIC DNA]</scope>
    <source>
        <strain evidence="8">SpSt-456</strain>
    </source>
</reference>
<dbReference type="Gene3D" id="3.40.50.150">
    <property type="entry name" value="Vaccinia Virus protein VP39"/>
    <property type="match status" value="1"/>
</dbReference>
<dbReference type="InterPro" id="IPR001045">
    <property type="entry name" value="Spermi_synthase"/>
</dbReference>
<keyword evidence="3 5" id="KW-0745">Spermidine biosynthesis</keyword>
<dbReference type="PROSITE" id="PS51006">
    <property type="entry name" value="PABS_2"/>
    <property type="match status" value="1"/>
</dbReference>
<feature type="binding site" evidence="5">
    <location>
        <position position="68"/>
    </location>
    <ligand>
        <name>spermidine</name>
        <dbReference type="ChEBI" id="CHEBI:57834"/>
    </ligand>
</feature>
<dbReference type="PROSITE" id="PS01330">
    <property type="entry name" value="PABS_1"/>
    <property type="match status" value="1"/>
</dbReference>
<proteinExistence type="inferred from homology"/>
<dbReference type="SUPFAM" id="SSF53335">
    <property type="entry name" value="S-adenosyl-L-methionine-dependent methyltransferases"/>
    <property type="match status" value="1"/>
</dbReference>